<dbReference type="InterPro" id="IPR036691">
    <property type="entry name" value="Endo/exonu/phosph_ase_sf"/>
</dbReference>
<feature type="compositionally biased region" description="Basic residues" evidence="1">
    <location>
        <begin position="646"/>
        <end position="661"/>
    </location>
</feature>
<feature type="region of interest" description="Disordered" evidence="1">
    <location>
        <begin position="488"/>
        <end position="511"/>
    </location>
</feature>
<feature type="domain" description="Endonuclease/exonuclease/phosphatase" evidence="2">
    <location>
        <begin position="1163"/>
        <end position="1281"/>
    </location>
</feature>
<reference evidence="3 4" key="1">
    <citation type="submission" date="2019-12" db="EMBL/GenBank/DDBJ databases">
        <authorList>
            <person name="Floudas D."/>
            <person name="Bentzer J."/>
            <person name="Ahren D."/>
            <person name="Johansson T."/>
            <person name="Persson P."/>
            <person name="Tunlid A."/>
        </authorList>
    </citation>
    <scope>NUCLEOTIDE SEQUENCE [LARGE SCALE GENOMIC DNA]</scope>
    <source>
        <strain evidence="3 4">CBS 102.39</strain>
    </source>
</reference>
<dbReference type="GO" id="GO:0003824">
    <property type="term" value="F:catalytic activity"/>
    <property type="evidence" value="ECO:0007669"/>
    <property type="project" value="InterPro"/>
</dbReference>
<feature type="region of interest" description="Disordered" evidence="1">
    <location>
        <begin position="562"/>
        <end position="728"/>
    </location>
</feature>
<evidence type="ECO:0000313" key="4">
    <source>
        <dbReference type="Proteomes" id="UP000521872"/>
    </source>
</evidence>
<feature type="compositionally biased region" description="Basic and acidic residues" evidence="1">
    <location>
        <begin position="662"/>
        <end position="671"/>
    </location>
</feature>
<evidence type="ECO:0000259" key="2">
    <source>
        <dbReference type="Pfam" id="PF14529"/>
    </source>
</evidence>
<dbReference type="Pfam" id="PF14529">
    <property type="entry name" value="Exo_endo_phos_2"/>
    <property type="match status" value="1"/>
</dbReference>
<comment type="caution">
    <text evidence="3">The sequence shown here is derived from an EMBL/GenBank/DDBJ whole genome shotgun (WGS) entry which is preliminary data.</text>
</comment>
<feature type="compositionally biased region" description="Pro residues" evidence="1">
    <location>
        <begin position="582"/>
        <end position="592"/>
    </location>
</feature>
<name>A0A8H4VN00_9AGAR</name>
<dbReference type="InterPro" id="IPR005135">
    <property type="entry name" value="Endo/exonuclease/phosphatase"/>
</dbReference>
<gene>
    <name evidence="3" type="ORF">D9613_011504</name>
</gene>
<evidence type="ECO:0000256" key="1">
    <source>
        <dbReference type="SAM" id="MobiDB-lite"/>
    </source>
</evidence>
<protein>
    <recommendedName>
        <fullName evidence="2">Endonuclease/exonuclease/phosphatase domain-containing protein</fullName>
    </recommendedName>
</protein>
<dbReference type="SUPFAM" id="SSF56219">
    <property type="entry name" value="DNase I-like"/>
    <property type="match status" value="1"/>
</dbReference>
<proteinExistence type="predicted"/>
<feature type="compositionally biased region" description="Low complexity" evidence="1">
    <location>
        <begin position="702"/>
        <end position="716"/>
    </location>
</feature>
<dbReference type="EMBL" id="JAACJL010000032">
    <property type="protein sequence ID" value="KAF4615898.1"/>
    <property type="molecule type" value="Genomic_DNA"/>
</dbReference>
<feature type="compositionally biased region" description="Basic and acidic residues" evidence="1">
    <location>
        <begin position="617"/>
        <end position="641"/>
    </location>
</feature>
<accession>A0A8H4VN00</accession>
<dbReference type="Proteomes" id="UP000521872">
    <property type="component" value="Unassembled WGS sequence"/>
</dbReference>
<feature type="compositionally biased region" description="Low complexity" evidence="1">
    <location>
        <begin position="593"/>
        <end position="603"/>
    </location>
</feature>
<organism evidence="3 4">
    <name type="scientific">Agrocybe pediades</name>
    <dbReference type="NCBI Taxonomy" id="84607"/>
    <lineage>
        <taxon>Eukaryota</taxon>
        <taxon>Fungi</taxon>
        <taxon>Dikarya</taxon>
        <taxon>Basidiomycota</taxon>
        <taxon>Agaricomycotina</taxon>
        <taxon>Agaricomycetes</taxon>
        <taxon>Agaricomycetidae</taxon>
        <taxon>Agaricales</taxon>
        <taxon>Agaricineae</taxon>
        <taxon>Strophariaceae</taxon>
        <taxon>Agrocybe</taxon>
    </lineage>
</organism>
<sequence>MNLPFRTDRLASFAGYSLPPTVLDAMLFLLPKFTLGAYRIVEGFQRIWELWSPNDERTVYYPGARQPGSKLGLSLPPAERRYDGHLGRYDPTMSPQLYDKGKPWLGFIQVATDSAAIESTPFLNVWTYDRSLGSNRISAYHLLQLARRVQTLHHTISGYFALKEVRADLWDSRPTKPDKDDVAELGLYRFLDEAVDRYASMQRGIKLLAAWCRMAEAYIKNPPSSCKFIDWIPPANSTLIGVWLNGCEEEEGLWLLANRVPCYLIHEVDPNRDVLSSKGTKRFDNFLTGTTIIRLRPTVNPLDQLAKKAGHELQMLEREIGMADPGNYVYLRSDREKSSPSAQGWKNEGYVNPRLSYRVTTTTVDESLRDEAMDPPPVTKSEGKKWTDWAEEEIDDEETAFFQQGKNLQITEDTMVYYDRINARRLYLDHPLKAPKGYRANHMIFGIPFPKSQFFEKQKNGKGKKLDPTTWVYFSLDIEAGDLGRCYQSEAPEDQSDGTPLPGWSEEEQAERRGLDLFPATANDEYDSDVTGVSIPSDDYDPYSYWQNQSNNVPLLQAPSSVETLPPALTPPRPIDTDRPASPSPPPRPRNSPSPRHISPFRTSRTERPRRRSRSRGFRERNPPPYRREERVYRPERRDQYTRSPSPRRRSPQRHRNSHHHRDYDYQEKSYRTPASSSRYDYRRSPSPEFRPSFSRRHNVTRRSVSPSRSVRMRSVSPPPPALAPSDPNELVLHAAASPPPPSSVTPTFGSLELALQAAASLPPPSLLDRLATPDANGTATSSSTALVALQDLALRAMADPSEDSLSLNFPTPMAPNVPVLSEITREGRSRFLILWNFPVYRIWEQVITWILGVNSLVPSAILLRVSRTNEGGQQVFWLAFKAPDQASAFRGQVAGRNAADGSVVACDFVSADQYSAVFGAKPPSWVPGEGFSHGLSLSSPLEMLELERKPNVTILSRLGMQPDTTEAEAPIPYTVPRIRRTRYALDLNSTSWMLLLYMTPPDQSGTCPRCSTDPLGSSERERRFVLFQESDQPKVVPWRWTVFVTLVLAFFSHNVAKNYMYLDVLLETLQNSFDVLFVQEPPWRTIRQAPSPNNRDGEDIVGAPMHPVWLYMVRPPTNDETPRVMAFVSKRLERLRPSMRRDLADHQDIFILSLFQGNETYHLMNVYNDADGTAVRYLSNHVHELPQLHYMGGDFNIHSREWDPEVTHHRGDAINLLELAADLDLERTQPSNPGPTFISHNPDLRPSVIDLVFHGITESATDCTFRDPVRQGPSDHIPIFHQQKC</sequence>
<evidence type="ECO:0000313" key="3">
    <source>
        <dbReference type="EMBL" id="KAF4615898.1"/>
    </source>
</evidence>
<dbReference type="Gene3D" id="3.60.10.10">
    <property type="entry name" value="Endonuclease/exonuclease/phosphatase"/>
    <property type="match status" value="1"/>
</dbReference>
<keyword evidence="4" id="KW-1185">Reference proteome</keyword>